<reference evidence="1" key="1">
    <citation type="journal article" date="2011" name="PLoS ONE">
        <title>The entomopathogenic bacterial endosymbionts xenorhabdus and photorhabdus: convergent lifestyles from divergent genomes.</title>
        <authorList>
            <person name="Chaston J.M."/>
            <person name="Suen G."/>
            <person name="Tucker S.L."/>
            <person name="Andersen A.W."/>
            <person name="Bhasin A."/>
            <person name="Bode E."/>
            <person name="Bode H.B."/>
            <person name="Brachmann A.O."/>
            <person name="Cowles C.E."/>
            <person name="Cowles K.N."/>
            <person name="Darby C."/>
            <person name="de Leon L."/>
            <person name="Drace K."/>
            <person name="Du Z."/>
            <person name="Givaudan A."/>
            <person name="Herbert Tran E.E."/>
            <person name="Jewell K.A."/>
            <person name="Knack J.J."/>
            <person name="Krasomil-Osterfeld K.C."/>
            <person name="Kukor R."/>
            <person name="Lanois A."/>
            <person name="Latreille P."/>
            <person name="Leimgruber N.K."/>
            <person name="Lipke C.M."/>
            <person name="Liu R."/>
            <person name="Lu X."/>
            <person name="Martens E.C."/>
            <person name="Marri P.R."/>
            <person name="Medigue C."/>
            <person name="Menard M.L."/>
            <person name="Miller N.M."/>
            <person name="Morales-Soto N."/>
            <person name="Norton S."/>
            <person name="Ogier J.C."/>
            <person name="Orchard S.S."/>
            <person name="Park D."/>
            <person name="Park Y."/>
            <person name="Qurollo B.A."/>
            <person name="Sugar D.R."/>
            <person name="Richards G.R."/>
            <person name="Rouy Z."/>
            <person name="Slominski B."/>
            <person name="Slominski K."/>
            <person name="Snyder H."/>
            <person name="Tjaden B.C."/>
            <person name="van der Hoeven R."/>
            <person name="Welch R.D."/>
            <person name="Wheeler C."/>
            <person name="Xiang B."/>
            <person name="Barbazuk B."/>
            <person name="Gaudriault S."/>
            <person name="Goodner B."/>
            <person name="Slater S.C."/>
            <person name="Forst S."/>
            <person name="Goldman B.S."/>
            <person name="Goodrich-Blair H."/>
        </authorList>
    </citation>
    <scope>NUCLEOTIDE SEQUENCE [LARGE SCALE GENOMIC DNA]</scope>
    <source>
        <strain evidence="1">SS-2004</strain>
    </source>
</reference>
<accession>D3V0M2</accession>
<protein>
    <submittedName>
        <fullName evidence="1">Uncharacterized protein</fullName>
    </submittedName>
</protein>
<name>D3V0M2_XENBS</name>
<dbReference type="HOGENOM" id="CLU_2756927_0_0_6"/>
<dbReference type="Proteomes" id="UP000002045">
    <property type="component" value="Chromosome"/>
</dbReference>
<organism evidence="1 2">
    <name type="scientific">Xenorhabdus bovienii (strain SS-2004)</name>
    <name type="common">Xenorhabdus nematophila subsp. bovienii</name>
    <dbReference type="NCBI Taxonomy" id="406818"/>
    <lineage>
        <taxon>Bacteria</taxon>
        <taxon>Pseudomonadati</taxon>
        <taxon>Pseudomonadota</taxon>
        <taxon>Gammaproteobacteria</taxon>
        <taxon>Enterobacterales</taxon>
        <taxon>Morganellaceae</taxon>
        <taxon>Xenorhabdus</taxon>
    </lineage>
</organism>
<dbReference type="AlphaFoldDB" id="D3V0M2"/>
<sequence>METRSTFFCHEKYMILPEGNTTRYMSLENDEYRAFIKTENSWEVSKLKCQNKKPYYKLIPVKTIENINKN</sequence>
<proteinExistence type="predicted"/>
<dbReference type="KEGG" id="xbo:XBJ1_1544"/>
<dbReference type="EMBL" id="FN667741">
    <property type="protein sequence ID" value="CBJ80671.1"/>
    <property type="molecule type" value="Genomic_DNA"/>
</dbReference>
<evidence type="ECO:0000313" key="2">
    <source>
        <dbReference type="Proteomes" id="UP000002045"/>
    </source>
</evidence>
<evidence type="ECO:0000313" key="1">
    <source>
        <dbReference type="EMBL" id="CBJ80671.1"/>
    </source>
</evidence>
<gene>
    <name evidence="1" type="ordered locus">XBJ1_1544</name>
</gene>